<organism evidence="2 3">
    <name type="scientific">Prosthecodimorpha hirschii</name>
    <dbReference type="NCBI Taxonomy" id="665126"/>
    <lineage>
        <taxon>Bacteria</taxon>
        <taxon>Pseudomonadati</taxon>
        <taxon>Pseudomonadota</taxon>
        <taxon>Alphaproteobacteria</taxon>
        <taxon>Hyphomicrobiales</taxon>
        <taxon>Ancalomicrobiaceae</taxon>
        <taxon>Prosthecodimorpha</taxon>
    </lineage>
</organism>
<dbReference type="RefSeq" id="WP_054360587.1">
    <property type="nucleotide sequence ID" value="NZ_JAPCYQ010000001.1"/>
</dbReference>
<name>A0A0P6VT50_9HYPH</name>
<dbReference type="SUPFAM" id="SSF110087">
    <property type="entry name" value="DR1885-like metal-binding protein"/>
    <property type="match status" value="1"/>
</dbReference>
<dbReference type="PANTHER" id="PTHR36302:SF1">
    <property type="entry name" value="COPPER CHAPERONE PCU(A)C"/>
    <property type="match status" value="1"/>
</dbReference>
<dbReference type="PANTHER" id="PTHR36302">
    <property type="entry name" value="BLR7088 PROTEIN"/>
    <property type="match status" value="1"/>
</dbReference>
<dbReference type="AlphaFoldDB" id="A0A0P6VT50"/>
<reference evidence="2 3" key="1">
    <citation type="submission" date="2015-09" db="EMBL/GenBank/DDBJ databases">
        <authorList>
            <person name="Jackson K.R."/>
            <person name="Lunt B.L."/>
            <person name="Fisher J.N.B."/>
            <person name="Gardner A.V."/>
            <person name="Bailey M.E."/>
            <person name="Deus L.M."/>
            <person name="Earl A.S."/>
            <person name="Gibby P.D."/>
            <person name="Hartmann K.A."/>
            <person name="Liu J.E."/>
            <person name="Manci A.M."/>
            <person name="Nielsen D.A."/>
            <person name="Solomon M.B."/>
            <person name="Breakwell D.P."/>
            <person name="Burnett S.H."/>
            <person name="Grose J.H."/>
        </authorList>
    </citation>
    <scope>NUCLEOTIDE SEQUENCE [LARGE SCALE GENOMIC DNA]</scope>
    <source>
        <strain evidence="2 3">16</strain>
    </source>
</reference>
<evidence type="ECO:0000256" key="1">
    <source>
        <dbReference type="SAM" id="SignalP"/>
    </source>
</evidence>
<dbReference type="Gene3D" id="2.60.40.1890">
    <property type="entry name" value="PCu(A)C copper chaperone"/>
    <property type="match status" value="1"/>
</dbReference>
<dbReference type="OrthoDB" id="9796962at2"/>
<dbReference type="Proteomes" id="UP000048984">
    <property type="component" value="Unassembled WGS sequence"/>
</dbReference>
<dbReference type="InterPro" id="IPR007410">
    <property type="entry name" value="LpqE-like"/>
</dbReference>
<gene>
    <name evidence="2" type="ORF">ABB55_21190</name>
</gene>
<evidence type="ECO:0000313" key="3">
    <source>
        <dbReference type="Proteomes" id="UP000048984"/>
    </source>
</evidence>
<evidence type="ECO:0008006" key="4">
    <source>
        <dbReference type="Google" id="ProtNLM"/>
    </source>
</evidence>
<sequence length="159" mass="16703">MTKSLFAALIGATLIAAPAFAHDYKVGDLQIDHPWARATPGGATVGGGFMKIKNAGSAADRLVAGSAEVAGRVEIHEMAVIDGIMKMRALDKGLEIAPGKTVELKPGGFHVMLMDLKRPLKQGETVKATLVFEKAGSLQVEFQVEAIGAQGSTEKHMGH</sequence>
<feature type="signal peptide" evidence="1">
    <location>
        <begin position="1"/>
        <end position="21"/>
    </location>
</feature>
<dbReference type="InterPro" id="IPR058248">
    <property type="entry name" value="Lxx211020-like"/>
</dbReference>
<dbReference type="Pfam" id="PF04314">
    <property type="entry name" value="PCuAC"/>
    <property type="match status" value="1"/>
</dbReference>
<protein>
    <recommendedName>
        <fullName evidence="4">Copper chaperone PCu(A)C</fullName>
    </recommendedName>
</protein>
<reference evidence="2 3" key="2">
    <citation type="submission" date="2015-10" db="EMBL/GenBank/DDBJ databases">
        <title>Draft Genome Sequence of Prosthecomicrobium hirschii ATCC 27832.</title>
        <authorList>
            <person name="Daniel J."/>
            <person name="Givan S.A."/>
            <person name="Brun Y.V."/>
            <person name="Brown P.J."/>
        </authorList>
    </citation>
    <scope>NUCLEOTIDE SEQUENCE [LARGE SCALE GENOMIC DNA]</scope>
    <source>
        <strain evidence="2 3">16</strain>
    </source>
</reference>
<keyword evidence="1" id="KW-0732">Signal</keyword>
<feature type="chain" id="PRO_5006131780" description="Copper chaperone PCu(A)C" evidence="1">
    <location>
        <begin position="22"/>
        <end position="159"/>
    </location>
</feature>
<dbReference type="EMBL" id="LJYW01000001">
    <property type="protein sequence ID" value="KPL54420.1"/>
    <property type="molecule type" value="Genomic_DNA"/>
</dbReference>
<keyword evidence="3" id="KW-1185">Reference proteome</keyword>
<comment type="caution">
    <text evidence="2">The sequence shown here is derived from an EMBL/GenBank/DDBJ whole genome shotgun (WGS) entry which is preliminary data.</text>
</comment>
<dbReference type="STRING" id="665126.ABB55_21190"/>
<accession>A0A0P6VT50</accession>
<dbReference type="InterPro" id="IPR036182">
    <property type="entry name" value="PCuAC_sf"/>
</dbReference>
<evidence type="ECO:0000313" key="2">
    <source>
        <dbReference type="EMBL" id="KPL54420.1"/>
    </source>
</evidence>
<proteinExistence type="predicted"/>